<evidence type="ECO:0000256" key="9">
    <source>
        <dbReference type="ARBA" id="ARBA00022679"/>
    </source>
</evidence>
<dbReference type="Gene3D" id="3.20.20.60">
    <property type="entry name" value="Phosphoenolpyruvate-binding domains"/>
    <property type="match status" value="1"/>
</dbReference>
<dbReference type="SMART" id="SM00065">
    <property type="entry name" value="GAF"/>
    <property type="match status" value="1"/>
</dbReference>
<evidence type="ECO:0000256" key="6">
    <source>
        <dbReference type="ARBA" id="ARBA00022448"/>
    </source>
</evidence>
<dbReference type="InterPro" id="IPR040442">
    <property type="entry name" value="Pyrv_kinase-like_dom_sf"/>
</dbReference>
<dbReference type="Pfam" id="PF02896">
    <property type="entry name" value="PEP-utilizers_C"/>
    <property type="match status" value="1"/>
</dbReference>
<dbReference type="InterPro" id="IPR006318">
    <property type="entry name" value="PTS_EI-like"/>
</dbReference>
<keyword evidence="12" id="KW-0418">Kinase</keyword>
<dbReference type="InterPro" id="IPR036637">
    <property type="entry name" value="Phosphohistidine_dom_sf"/>
</dbReference>
<dbReference type="Gene3D" id="3.30.450.40">
    <property type="match status" value="1"/>
</dbReference>
<comment type="subcellular location">
    <subcellularLocation>
        <location evidence="3">Cytoplasm</location>
    </subcellularLocation>
</comment>
<evidence type="ECO:0000256" key="11">
    <source>
        <dbReference type="ARBA" id="ARBA00022723"/>
    </source>
</evidence>
<dbReference type="InterPro" id="IPR008279">
    <property type="entry name" value="PEP-util_enz_mobile_dom"/>
</dbReference>
<evidence type="ECO:0000256" key="10">
    <source>
        <dbReference type="ARBA" id="ARBA00022683"/>
    </source>
</evidence>
<organism evidence="15 16">
    <name type="scientific">Brevundimonas balnearis</name>
    <dbReference type="NCBI Taxonomy" id="1572858"/>
    <lineage>
        <taxon>Bacteria</taxon>
        <taxon>Pseudomonadati</taxon>
        <taxon>Pseudomonadota</taxon>
        <taxon>Alphaproteobacteria</taxon>
        <taxon>Caulobacterales</taxon>
        <taxon>Caulobacteraceae</taxon>
        <taxon>Brevundimonas</taxon>
    </lineage>
</organism>
<comment type="caution">
    <text evidence="15">The sequence shown here is derived from an EMBL/GenBank/DDBJ whole genome shotgun (WGS) entry which is preliminary data.</text>
</comment>
<dbReference type="Gene3D" id="1.10.274.10">
    <property type="entry name" value="PtsI, HPr-binding domain"/>
    <property type="match status" value="1"/>
</dbReference>
<dbReference type="InterPro" id="IPR008731">
    <property type="entry name" value="PTS_EIN"/>
</dbReference>
<keyword evidence="10" id="KW-0598">Phosphotransferase system</keyword>
<dbReference type="Pfam" id="PF01590">
    <property type="entry name" value="GAF"/>
    <property type="match status" value="1"/>
</dbReference>
<dbReference type="SUPFAM" id="SSF51621">
    <property type="entry name" value="Phosphoenolpyruvate/pyruvate domain"/>
    <property type="match status" value="1"/>
</dbReference>
<evidence type="ECO:0000256" key="1">
    <source>
        <dbReference type="ARBA" id="ARBA00000683"/>
    </source>
</evidence>
<dbReference type="InterPro" id="IPR000121">
    <property type="entry name" value="PEP_util_C"/>
</dbReference>
<dbReference type="NCBIfam" id="TIGR01417">
    <property type="entry name" value="PTS_I_fam"/>
    <property type="match status" value="1"/>
</dbReference>
<dbReference type="InterPro" id="IPR003018">
    <property type="entry name" value="GAF"/>
</dbReference>
<dbReference type="Proteomes" id="UP001589906">
    <property type="component" value="Unassembled WGS sequence"/>
</dbReference>
<evidence type="ECO:0000256" key="8">
    <source>
        <dbReference type="ARBA" id="ARBA00022597"/>
    </source>
</evidence>
<sequence length="749" mass="82315">MTRGSRNLLRQIREAMADGGPAQDRLDTVVRTIARSMVAEVCSIYLRRASGELELFATEGLNREAVHNTRLRPGEGLVGEVARTAEPISLSDAPAHPSFSYRPETGEDPYHAFLGAPLLRGGRAIGVLVVQNRAERHYDPDEIEDIQTIAMVLAETVASGELLGQEELRDVEVAPHRPERLKGQRFAEGLAFGHVVLHEAPLAPEQLLADDPVLEEARLQSALHALKAGIDAMLEAGPTGLSGTPFEVLETYRMFADDRGWNRSLEEAVRSGLTAEAAVDRVRNEHRARFAKARDPYIRERLHDFEDLANRLLRVLAGDKPGERELPEDAILVARNLGPADLLEYPRERLKAVLLEEGSAASHAGIVARALQIPCVGRLQGLRDRLSEGDLVIADGETGEAYLRPRPEMLEAVKQRIAVREQRRAEFALLRDVPAITRDGTRITLLTNAGLAVDLESLDDTGSEGIGLFRTEFQFMVSEELPRLEAQTLLYRRVLDAAGDRPVTFRTLDIGGDKVLPYLDAEREENPALGRRAIRLGLDRPSLLRLQLRALLHAAAGRELRVMFPMIATVEEFRAAREMVDVECDWARRRGRTLPSMLRVGAMIEAPSLLFHLDALLPLTDFVSVGTNDLLQYMYAADRTNPLVSDRYDPLSPPALRALQEIQARCAETGTPVSVCGELAGRPLEAFALITLGFTRLSAPAGGVGPVKRMVLSVDLPAARRGMTNLLGSSAGSVRNEVESLARKLNVAV</sequence>
<comment type="similarity">
    <text evidence="4">Belongs to the PEP-utilizing enzyme family.</text>
</comment>
<dbReference type="EC" id="2.7.3.9" evidence="5"/>
<protein>
    <recommendedName>
        <fullName evidence="5">phosphoenolpyruvate--protein phosphotransferase</fullName>
        <ecNumber evidence="5">2.7.3.9</ecNumber>
    </recommendedName>
</protein>
<keyword evidence="8" id="KW-0762">Sugar transport</keyword>
<comment type="cofactor">
    <cofactor evidence="2">
        <name>Mg(2+)</name>
        <dbReference type="ChEBI" id="CHEBI:18420"/>
    </cofactor>
</comment>
<evidence type="ECO:0000256" key="13">
    <source>
        <dbReference type="ARBA" id="ARBA00022842"/>
    </source>
</evidence>
<keyword evidence="7" id="KW-0963">Cytoplasm</keyword>
<dbReference type="EMBL" id="JBHLSW010000007">
    <property type="protein sequence ID" value="MFC0634399.1"/>
    <property type="molecule type" value="Genomic_DNA"/>
</dbReference>
<evidence type="ECO:0000256" key="4">
    <source>
        <dbReference type="ARBA" id="ARBA00007837"/>
    </source>
</evidence>
<dbReference type="InterPro" id="IPR015813">
    <property type="entry name" value="Pyrv/PenolPyrv_kinase-like_dom"/>
</dbReference>
<evidence type="ECO:0000313" key="15">
    <source>
        <dbReference type="EMBL" id="MFC0634399.1"/>
    </source>
</evidence>
<evidence type="ECO:0000259" key="14">
    <source>
        <dbReference type="SMART" id="SM00065"/>
    </source>
</evidence>
<keyword evidence="9 15" id="KW-0808">Transferase</keyword>
<keyword evidence="6" id="KW-0813">Transport</keyword>
<dbReference type="PRINTS" id="PR01736">
    <property type="entry name" value="PHPHTRNFRASE"/>
</dbReference>
<dbReference type="PANTHER" id="PTHR46244">
    <property type="entry name" value="PHOSPHOENOLPYRUVATE-PROTEIN PHOSPHOTRANSFERASE"/>
    <property type="match status" value="1"/>
</dbReference>
<dbReference type="Pfam" id="PF05524">
    <property type="entry name" value="PEP-utilisers_N"/>
    <property type="match status" value="1"/>
</dbReference>
<dbReference type="SUPFAM" id="SSF47831">
    <property type="entry name" value="Enzyme I of the PEP:sugar phosphotransferase system HPr-binding (sub)domain"/>
    <property type="match status" value="1"/>
</dbReference>
<reference evidence="15 16" key="1">
    <citation type="submission" date="2024-09" db="EMBL/GenBank/DDBJ databases">
        <authorList>
            <person name="Sun Q."/>
            <person name="Mori K."/>
        </authorList>
    </citation>
    <scope>NUCLEOTIDE SEQUENCE [LARGE SCALE GENOMIC DNA]</scope>
    <source>
        <strain evidence="15 16">NCAIM B.02621</strain>
    </source>
</reference>
<dbReference type="Pfam" id="PF00391">
    <property type="entry name" value="PEP-utilizers"/>
    <property type="match status" value="1"/>
</dbReference>
<dbReference type="RefSeq" id="WP_376836445.1">
    <property type="nucleotide sequence ID" value="NZ_JBHLSW010000007.1"/>
</dbReference>
<evidence type="ECO:0000256" key="3">
    <source>
        <dbReference type="ARBA" id="ARBA00004496"/>
    </source>
</evidence>
<dbReference type="SUPFAM" id="SSF55781">
    <property type="entry name" value="GAF domain-like"/>
    <property type="match status" value="1"/>
</dbReference>
<dbReference type="PANTHER" id="PTHR46244:SF6">
    <property type="entry name" value="PHOSPHOENOLPYRUVATE-PROTEIN PHOSPHOTRANSFERASE"/>
    <property type="match status" value="1"/>
</dbReference>
<dbReference type="SUPFAM" id="SSF52009">
    <property type="entry name" value="Phosphohistidine domain"/>
    <property type="match status" value="1"/>
</dbReference>
<comment type="catalytic activity">
    <reaction evidence="1">
        <text>L-histidyl-[protein] + phosphoenolpyruvate = N(pros)-phospho-L-histidyl-[protein] + pyruvate</text>
        <dbReference type="Rhea" id="RHEA:23880"/>
        <dbReference type="Rhea" id="RHEA-COMP:9745"/>
        <dbReference type="Rhea" id="RHEA-COMP:9746"/>
        <dbReference type="ChEBI" id="CHEBI:15361"/>
        <dbReference type="ChEBI" id="CHEBI:29979"/>
        <dbReference type="ChEBI" id="CHEBI:58702"/>
        <dbReference type="ChEBI" id="CHEBI:64837"/>
        <dbReference type="EC" id="2.7.3.9"/>
    </reaction>
</comment>
<evidence type="ECO:0000256" key="2">
    <source>
        <dbReference type="ARBA" id="ARBA00001946"/>
    </source>
</evidence>
<dbReference type="InterPro" id="IPR050499">
    <property type="entry name" value="PEP-utilizing_PTS_enzyme"/>
</dbReference>
<gene>
    <name evidence="15" type="primary">ptsP</name>
    <name evidence="15" type="ORF">ACFFGE_11000</name>
</gene>
<proteinExistence type="inferred from homology"/>
<evidence type="ECO:0000256" key="12">
    <source>
        <dbReference type="ARBA" id="ARBA00022777"/>
    </source>
</evidence>
<evidence type="ECO:0000256" key="5">
    <source>
        <dbReference type="ARBA" id="ARBA00012232"/>
    </source>
</evidence>
<keyword evidence="16" id="KW-1185">Reference proteome</keyword>
<evidence type="ECO:0000313" key="16">
    <source>
        <dbReference type="Proteomes" id="UP001589906"/>
    </source>
</evidence>
<keyword evidence="13" id="KW-0460">Magnesium</keyword>
<keyword evidence="11" id="KW-0479">Metal-binding</keyword>
<feature type="domain" description="GAF" evidence="14">
    <location>
        <begin position="21"/>
        <end position="167"/>
    </location>
</feature>
<name>A0ABV6R5E8_9CAUL</name>
<dbReference type="Gene3D" id="3.50.30.10">
    <property type="entry name" value="Phosphohistidine domain"/>
    <property type="match status" value="1"/>
</dbReference>
<dbReference type="GO" id="GO:0008965">
    <property type="term" value="F:phosphoenolpyruvate-protein phosphotransferase activity"/>
    <property type="evidence" value="ECO:0007669"/>
    <property type="project" value="UniProtKB-EC"/>
</dbReference>
<evidence type="ECO:0000256" key="7">
    <source>
        <dbReference type="ARBA" id="ARBA00022490"/>
    </source>
</evidence>
<dbReference type="InterPro" id="IPR036618">
    <property type="entry name" value="PtsI_HPr-bd_sf"/>
</dbReference>
<accession>A0ABV6R5E8</accession>
<dbReference type="InterPro" id="IPR029016">
    <property type="entry name" value="GAF-like_dom_sf"/>
</dbReference>